<keyword evidence="1" id="KW-0067">ATP-binding</keyword>
<evidence type="ECO:0000313" key="2">
    <source>
        <dbReference type="Proteomes" id="UP000606921"/>
    </source>
</evidence>
<reference evidence="1 2" key="1">
    <citation type="submission" date="2020-11" db="EMBL/GenBank/DDBJ databases">
        <authorList>
            <person name="Lassalle F."/>
        </authorList>
    </citation>
    <scope>NUCLEOTIDE SEQUENCE [LARGE SCALE GENOMIC DNA]</scope>
    <source>
        <strain evidence="1 2">JC140</strain>
    </source>
</reference>
<sequence length="176" mass="20364">MPLIHRDYSVSDDIQIIIFQDRIEVRSPGRLPGFVTVHNFLDVRYSRNSKIVRTLAKYKDAPNKDLGEGLNTAFEKMKEWKLKSPTLREDGNYVVVTIPHTPLATPEELVLEFLETHPEIRNRQAREITGIRSENQMKEVFYRLKVKNLIELIPERKGNAAAWRLVKPSISPDVDS</sequence>
<dbReference type="RefSeq" id="WP_235988702.1">
    <property type="nucleotide sequence ID" value="NZ_CABFWF030000013.1"/>
</dbReference>
<dbReference type="Pfam" id="PF13749">
    <property type="entry name" value="HATPase_c_4"/>
    <property type="match status" value="1"/>
</dbReference>
<gene>
    <name evidence="1" type="ORF">REJC140_04023</name>
</gene>
<protein>
    <submittedName>
        <fullName evidence="1">ATP-dependent DNA helicase RecG</fullName>
    </submittedName>
</protein>
<keyword evidence="1" id="KW-0347">Helicase</keyword>
<dbReference type="PANTHER" id="PTHR30595">
    <property type="entry name" value="GLPR-RELATED TRANSCRIPTIONAL REPRESSOR"/>
    <property type="match status" value="1"/>
</dbReference>
<keyword evidence="1" id="KW-0378">Hydrolase</keyword>
<proteinExistence type="predicted"/>
<dbReference type="Proteomes" id="UP000606921">
    <property type="component" value="Unassembled WGS sequence"/>
</dbReference>
<accession>A0ABM8PSF2</accession>
<dbReference type="InterPro" id="IPR038475">
    <property type="entry name" value="RecG_C_sf"/>
</dbReference>
<name>A0ABM8PSF2_9HYPH</name>
<dbReference type="Gene3D" id="3.30.565.60">
    <property type="match status" value="1"/>
</dbReference>
<dbReference type="EMBL" id="CABFWF030000013">
    <property type="protein sequence ID" value="CAD7045919.1"/>
    <property type="molecule type" value="Genomic_DNA"/>
</dbReference>
<organism evidence="1 2">
    <name type="scientific">Pseudorhizobium endolithicum</name>
    <dbReference type="NCBI Taxonomy" id="1191678"/>
    <lineage>
        <taxon>Bacteria</taxon>
        <taxon>Pseudomonadati</taxon>
        <taxon>Pseudomonadota</taxon>
        <taxon>Alphaproteobacteria</taxon>
        <taxon>Hyphomicrobiales</taxon>
        <taxon>Rhizobiaceae</taxon>
        <taxon>Rhizobium/Agrobacterium group</taxon>
        <taxon>Pseudorhizobium</taxon>
    </lineage>
</organism>
<dbReference type="PANTHER" id="PTHR30595:SF6">
    <property type="entry name" value="SCHLAFEN ALBA-2 DOMAIN-CONTAINING PROTEIN"/>
    <property type="match status" value="1"/>
</dbReference>
<dbReference type="GO" id="GO:0004386">
    <property type="term" value="F:helicase activity"/>
    <property type="evidence" value="ECO:0007669"/>
    <property type="project" value="UniProtKB-KW"/>
</dbReference>
<comment type="caution">
    <text evidence="1">The sequence shown here is derived from an EMBL/GenBank/DDBJ whole genome shotgun (WGS) entry which is preliminary data.</text>
</comment>
<evidence type="ECO:0000313" key="1">
    <source>
        <dbReference type="EMBL" id="CAD7045919.1"/>
    </source>
</evidence>
<keyword evidence="2" id="KW-1185">Reference proteome</keyword>
<keyword evidence="1" id="KW-0547">Nucleotide-binding</keyword>